<dbReference type="FunFam" id="1.10.510.10:FF:000005">
    <property type="entry name" value="cAMP-dependent protein kinase catalytic subunit alpha"/>
    <property type="match status" value="1"/>
</dbReference>
<dbReference type="AlphaFoldDB" id="A0A5J4P314"/>
<evidence type="ECO:0000256" key="6">
    <source>
        <dbReference type="PROSITE-ProRule" id="PRU10141"/>
    </source>
</evidence>
<dbReference type="Pfam" id="PF03134">
    <property type="entry name" value="TB2_DP1_HVA22"/>
    <property type="match status" value="1"/>
</dbReference>
<dbReference type="SMART" id="SM00220">
    <property type="entry name" value="S_TKc"/>
    <property type="match status" value="1"/>
</dbReference>
<keyword evidence="4 10" id="KW-0418">Kinase</keyword>
<evidence type="ECO:0000313" key="10">
    <source>
        <dbReference type="EMBL" id="KAA3682346.1"/>
    </source>
</evidence>
<evidence type="ECO:0000259" key="9">
    <source>
        <dbReference type="PROSITE" id="PS50011"/>
    </source>
</evidence>
<dbReference type="InterPro" id="IPR011009">
    <property type="entry name" value="Kinase-like_dom_sf"/>
</dbReference>
<comment type="caution">
    <text evidence="10">The sequence shown here is derived from an EMBL/GenBank/DDBJ whole genome shotgun (WGS) entry which is preliminary data.</text>
</comment>
<evidence type="ECO:0000256" key="1">
    <source>
        <dbReference type="ARBA" id="ARBA00022527"/>
    </source>
</evidence>
<dbReference type="PROSITE" id="PS00107">
    <property type="entry name" value="PROTEIN_KINASE_ATP"/>
    <property type="match status" value="1"/>
</dbReference>
<dbReference type="GO" id="GO:0005524">
    <property type="term" value="F:ATP binding"/>
    <property type="evidence" value="ECO:0007669"/>
    <property type="project" value="UniProtKB-UniRule"/>
</dbReference>
<evidence type="ECO:0000256" key="7">
    <source>
        <dbReference type="SAM" id="MobiDB-lite"/>
    </source>
</evidence>
<dbReference type="GO" id="GO:0004691">
    <property type="term" value="F:cAMP-dependent protein kinase activity"/>
    <property type="evidence" value="ECO:0007669"/>
    <property type="project" value="TreeGrafter"/>
</dbReference>
<dbReference type="PANTHER" id="PTHR24353:SF37">
    <property type="entry name" value="CAMP-DEPENDENT PROTEIN KINASE CATALYTIC SUBUNIT PRKX"/>
    <property type="match status" value="1"/>
</dbReference>
<feature type="transmembrane region" description="Helical" evidence="8">
    <location>
        <begin position="36"/>
        <end position="62"/>
    </location>
</feature>
<evidence type="ECO:0000256" key="2">
    <source>
        <dbReference type="ARBA" id="ARBA00022679"/>
    </source>
</evidence>
<keyword evidence="11" id="KW-1185">Reference proteome</keyword>
<dbReference type="SUPFAM" id="SSF56112">
    <property type="entry name" value="Protein kinase-like (PK-like)"/>
    <property type="match status" value="1"/>
</dbReference>
<organism evidence="10 11">
    <name type="scientific">Paragonimus westermani</name>
    <dbReference type="NCBI Taxonomy" id="34504"/>
    <lineage>
        <taxon>Eukaryota</taxon>
        <taxon>Metazoa</taxon>
        <taxon>Spiralia</taxon>
        <taxon>Lophotrochozoa</taxon>
        <taxon>Platyhelminthes</taxon>
        <taxon>Trematoda</taxon>
        <taxon>Digenea</taxon>
        <taxon>Plagiorchiida</taxon>
        <taxon>Troglotremata</taxon>
        <taxon>Troglotrematidae</taxon>
        <taxon>Paragonimus</taxon>
    </lineage>
</organism>
<evidence type="ECO:0000313" key="11">
    <source>
        <dbReference type="Proteomes" id="UP000324629"/>
    </source>
</evidence>
<evidence type="ECO:0000256" key="4">
    <source>
        <dbReference type="ARBA" id="ARBA00022777"/>
    </source>
</evidence>
<sequence length="610" mass="69992">MLTALIGRTIIIIFGVLHPSYKTYKALRRKDYQEVVVLGMYWVVFSMFTTLELFTDIFFQWFPFYHELKILFVIWLVAPTTAGYSLIYRRLIHPELSKRENGHEFLTDQLRRRSSSMIELNRPTNPGNAINRHSRSRLGAGDHRDHPDGPYMFGSDPHPIRMVASLFLPTTFFYFIFHRHRCLLPFGFAEHIHSAYTANLNSGEDDPFALHWLQSGSTGSLGRHWKPPILKDSQRNFFLAASPDCPNGITVTEPLDTMSVWSRLSLLSSRRSSVGLVSGCVADSSISLRASIRPSNRRGMRDRLDLLQLLGSGSFGSVYLARDRISHKLYALKSMRKDQLVHANHIAHVNQERDILSRLDMVFVAKLLFTFQDPVCIYLAMEFVDGGDLFELLRQHGRLVESTARFYAAQVFMALEYLHCLSVLYRDLKLENIVLGSNGYVKLVDFGFAKFVPRRTYTLCGTPEYIAPEMIMHRGYGRSVDWWAFGILIYEMLFGFTPFHADQMMTMYENIVTAHVSYPSAFHASWAACDLIGQLIQVDLSKRLGVLKRGPLDIRDHAWFTSINWDALFNRRVKPPHLLASKCSQTLPVCTPLPSILTDHDPYAVHFPYF</sequence>
<feature type="domain" description="Protein kinase" evidence="9">
    <location>
        <begin position="304"/>
        <end position="560"/>
    </location>
</feature>
<feature type="transmembrane region" description="Helical" evidence="8">
    <location>
        <begin position="68"/>
        <end position="88"/>
    </location>
</feature>
<dbReference type="Gene3D" id="3.30.200.20">
    <property type="entry name" value="Phosphorylase Kinase, domain 1"/>
    <property type="match status" value="1"/>
</dbReference>
<dbReference type="InterPro" id="IPR000719">
    <property type="entry name" value="Prot_kinase_dom"/>
</dbReference>
<dbReference type="PROSITE" id="PS00108">
    <property type="entry name" value="PROTEIN_KINASE_ST"/>
    <property type="match status" value="1"/>
</dbReference>
<keyword evidence="2" id="KW-0808">Transferase</keyword>
<gene>
    <name evidence="10" type="ORF">DEA37_0011121</name>
</gene>
<reference evidence="10 11" key="1">
    <citation type="journal article" date="2019" name="Gigascience">
        <title>Whole-genome sequence of the oriental lung fluke Paragonimus westermani.</title>
        <authorList>
            <person name="Oey H."/>
            <person name="Zakrzewski M."/>
            <person name="Narain K."/>
            <person name="Devi K.R."/>
            <person name="Agatsuma T."/>
            <person name="Nawaratna S."/>
            <person name="Gobert G.N."/>
            <person name="Jones M.K."/>
            <person name="Ragan M.A."/>
            <person name="McManus D.P."/>
            <person name="Krause L."/>
        </authorList>
    </citation>
    <scope>NUCLEOTIDE SEQUENCE [LARGE SCALE GENOMIC DNA]</scope>
    <source>
        <strain evidence="10 11">IND2009</strain>
    </source>
</reference>
<dbReference type="GO" id="GO:0005952">
    <property type="term" value="C:cAMP-dependent protein kinase complex"/>
    <property type="evidence" value="ECO:0007669"/>
    <property type="project" value="TreeGrafter"/>
</dbReference>
<keyword evidence="3 6" id="KW-0547">Nucleotide-binding</keyword>
<accession>A0A5J4P314</accession>
<proteinExistence type="predicted"/>
<feature type="transmembrane region" description="Helical" evidence="8">
    <location>
        <begin position="6"/>
        <end position="24"/>
    </location>
</feature>
<feature type="region of interest" description="Disordered" evidence="7">
    <location>
        <begin position="121"/>
        <end position="143"/>
    </location>
</feature>
<evidence type="ECO:0000256" key="3">
    <source>
        <dbReference type="ARBA" id="ARBA00022741"/>
    </source>
</evidence>
<dbReference type="PROSITE" id="PS50011">
    <property type="entry name" value="PROTEIN_KINASE_DOM"/>
    <property type="match status" value="1"/>
</dbReference>
<protein>
    <submittedName>
        <fullName evidence="10">Protein kinase A</fullName>
    </submittedName>
</protein>
<dbReference type="Gene3D" id="1.10.510.10">
    <property type="entry name" value="Transferase(Phosphotransferase) domain 1"/>
    <property type="match status" value="1"/>
</dbReference>
<dbReference type="InterPro" id="IPR004345">
    <property type="entry name" value="TB2_DP1_HVA22"/>
</dbReference>
<keyword evidence="1" id="KW-0723">Serine/threonine-protein kinase</keyword>
<name>A0A5J4P314_9TREM</name>
<feature type="transmembrane region" description="Helical" evidence="8">
    <location>
        <begin position="160"/>
        <end position="177"/>
    </location>
</feature>
<keyword evidence="8" id="KW-0812">Transmembrane</keyword>
<dbReference type="InterPro" id="IPR008271">
    <property type="entry name" value="Ser/Thr_kinase_AS"/>
</dbReference>
<keyword evidence="5 6" id="KW-0067">ATP-binding</keyword>
<dbReference type="InterPro" id="IPR017441">
    <property type="entry name" value="Protein_kinase_ATP_BS"/>
</dbReference>
<dbReference type="Pfam" id="PF00069">
    <property type="entry name" value="Pkinase"/>
    <property type="match status" value="1"/>
</dbReference>
<dbReference type="EMBL" id="QNGE01000027">
    <property type="protein sequence ID" value="KAA3682346.1"/>
    <property type="molecule type" value="Genomic_DNA"/>
</dbReference>
<feature type="binding site" evidence="6">
    <location>
        <position position="333"/>
    </location>
    <ligand>
        <name>ATP</name>
        <dbReference type="ChEBI" id="CHEBI:30616"/>
    </ligand>
</feature>
<keyword evidence="8" id="KW-0472">Membrane</keyword>
<keyword evidence="8" id="KW-1133">Transmembrane helix</keyword>
<dbReference type="Proteomes" id="UP000324629">
    <property type="component" value="Unassembled WGS sequence"/>
</dbReference>
<dbReference type="PANTHER" id="PTHR24353">
    <property type="entry name" value="CYCLIC NUCLEOTIDE-DEPENDENT PROTEIN KINASE"/>
    <property type="match status" value="1"/>
</dbReference>
<evidence type="ECO:0000256" key="8">
    <source>
        <dbReference type="SAM" id="Phobius"/>
    </source>
</evidence>
<evidence type="ECO:0000256" key="5">
    <source>
        <dbReference type="ARBA" id="ARBA00022840"/>
    </source>
</evidence>